<keyword evidence="7 15" id="KW-0812">Transmembrane</keyword>
<evidence type="ECO:0000256" key="15">
    <source>
        <dbReference type="HAMAP-Rule" id="MF_01462"/>
    </source>
</evidence>
<dbReference type="PANTHER" id="PTHR43627">
    <property type="match status" value="1"/>
</dbReference>
<comment type="function">
    <text evidence="15">Part of the energy-coupling factor (ECF) transporter complex CbiMNOQ involved in cobalt import.</text>
</comment>
<dbReference type="NCBIfam" id="NF006184">
    <property type="entry name" value="PRK08319.1"/>
    <property type="match status" value="1"/>
</dbReference>
<evidence type="ECO:0000256" key="9">
    <source>
        <dbReference type="ARBA" id="ARBA00022989"/>
    </source>
</evidence>
<dbReference type="EMBL" id="CP071444">
    <property type="protein sequence ID" value="QSX08834.1"/>
    <property type="molecule type" value="Genomic_DNA"/>
</dbReference>
<comment type="caution">
    <text evidence="14">Lacks conserved residue(s) required for the propagation of feature annotation.</text>
</comment>
<evidence type="ECO:0000256" key="14">
    <source>
        <dbReference type="HAMAP-Rule" id="MF_00330"/>
    </source>
</evidence>
<dbReference type="PANTHER" id="PTHR43627:SF1">
    <property type="entry name" value="COBALT TRANSPORT PROTEIN CBIM"/>
    <property type="match status" value="1"/>
</dbReference>
<evidence type="ECO:0000256" key="7">
    <source>
        <dbReference type="ARBA" id="ARBA00022692"/>
    </source>
</evidence>
<dbReference type="InterPro" id="IPR018024">
    <property type="entry name" value="CbiM"/>
</dbReference>
<keyword evidence="3 15" id="KW-0171">Cobalt transport</keyword>
<comment type="pathway">
    <text evidence="2 15">Cofactor biosynthesis; adenosylcobalamin biosynthesis.</text>
</comment>
<dbReference type="FunFam" id="1.10.1760.20:FF:000001">
    <property type="entry name" value="Cobalt transport protein CbiM"/>
    <property type="match status" value="1"/>
</dbReference>
<dbReference type="NCBIfam" id="NF002780">
    <property type="entry name" value="PRK02898.1"/>
    <property type="match status" value="1"/>
</dbReference>
<keyword evidence="8" id="KW-0732">Signal</keyword>
<dbReference type="NCBIfam" id="TIGR00123">
    <property type="entry name" value="cbiM"/>
    <property type="match status" value="1"/>
</dbReference>
<accession>A0A974XFD1</accession>
<name>A0A974XFD1_9FIRM</name>
<protein>
    <recommendedName>
        <fullName evidence="14 15">Multifunctional fusion protein</fullName>
    </recommendedName>
    <domain>
        <recommendedName>
            <fullName evidence="14">Cobalt transport protein CbiN</fullName>
        </recommendedName>
        <alternativeName>
            <fullName evidence="14">Energy-coupling factor transporter probable substrate-capture protein CbiN</fullName>
            <shortName evidence="14">ECF transporter S component CbiN</shortName>
        </alternativeName>
    </domain>
    <domain>
        <recommendedName>
            <fullName evidence="15">Cobalt transport protein CbiM</fullName>
        </recommendedName>
        <alternativeName>
            <fullName evidence="15">Energy-coupling factor transporter probable substrate-capture protein CbiM</fullName>
            <shortName evidence="15">ECF transporter S component CbiM</shortName>
        </alternativeName>
    </domain>
</protein>
<keyword evidence="5 15" id="KW-1003">Cell membrane</keyword>
<dbReference type="GO" id="GO:0043190">
    <property type="term" value="C:ATP-binding cassette (ABC) transporter complex"/>
    <property type="evidence" value="ECO:0007669"/>
    <property type="project" value="InterPro"/>
</dbReference>
<comment type="similarity">
    <text evidence="14">Belongs to the CbiN family.</text>
</comment>
<evidence type="ECO:0000313" key="16">
    <source>
        <dbReference type="EMBL" id="QSX08834.1"/>
    </source>
</evidence>
<proteinExistence type="inferred from homology"/>
<evidence type="ECO:0000256" key="2">
    <source>
        <dbReference type="ARBA" id="ARBA00004953"/>
    </source>
</evidence>
<evidence type="ECO:0000256" key="1">
    <source>
        <dbReference type="ARBA" id="ARBA00004429"/>
    </source>
</evidence>
<feature type="transmembrane region" description="Helical" evidence="15">
    <location>
        <begin position="70"/>
        <end position="89"/>
    </location>
</feature>
<feature type="transmembrane region" description="Helical" evidence="15">
    <location>
        <begin position="37"/>
        <end position="58"/>
    </location>
</feature>
<evidence type="ECO:0000313" key="17">
    <source>
        <dbReference type="Proteomes" id="UP000663499"/>
    </source>
</evidence>
<keyword evidence="11 15" id="KW-0472">Membrane</keyword>
<evidence type="ECO:0000256" key="5">
    <source>
        <dbReference type="ARBA" id="ARBA00022475"/>
    </source>
</evidence>
<dbReference type="InterPro" id="IPR003705">
    <property type="entry name" value="CbiN"/>
</dbReference>
<dbReference type="GO" id="GO:0015087">
    <property type="term" value="F:cobalt ion transmembrane transporter activity"/>
    <property type="evidence" value="ECO:0007669"/>
    <property type="project" value="UniProtKB-UniRule"/>
</dbReference>
<keyword evidence="17" id="KW-1185">Reference proteome</keyword>
<evidence type="ECO:0000256" key="8">
    <source>
        <dbReference type="ARBA" id="ARBA00022729"/>
    </source>
</evidence>
<comment type="similarity">
    <text evidence="13 15">Belongs to the CbiM family.</text>
</comment>
<keyword evidence="9 15" id="KW-1133">Transmembrane helix</keyword>
<organism evidence="16 17">
    <name type="scientific">Alkalibacter rhizosphaerae</name>
    <dbReference type="NCBI Taxonomy" id="2815577"/>
    <lineage>
        <taxon>Bacteria</taxon>
        <taxon>Bacillati</taxon>
        <taxon>Bacillota</taxon>
        <taxon>Clostridia</taxon>
        <taxon>Eubacteriales</taxon>
        <taxon>Eubacteriaceae</taxon>
        <taxon>Alkalibacter</taxon>
    </lineage>
</organism>
<evidence type="ECO:0000256" key="13">
    <source>
        <dbReference type="ARBA" id="ARBA00060918"/>
    </source>
</evidence>
<evidence type="ECO:0000256" key="3">
    <source>
        <dbReference type="ARBA" id="ARBA00022426"/>
    </source>
</evidence>
<feature type="transmembrane region" description="Helical" evidence="15">
    <location>
        <begin position="304"/>
        <end position="323"/>
    </location>
</feature>
<comment type="subcellular location">
    <subcellularLocation>
        <location evidence="1">Cell inner membrane</location>
        <topology evidence="1">Multi-pass membrane protein</topology>
    </subcellularLocation>
    <subcellularLocation>
        <location evidence="15">Cell membrane</location>
        <topology evidence="15">Multi-pass membrane protein</topology>
    </subcellularLocation>
</comment>
<dbReference type="NCBIfam" id="TIGR01165">
    <property type="entry name" value="cbiN"/>
    <property type="match status" value="1"/>
</dbReference>
<evidence type="ECO:0000256" key="11">
    <source>
        <dbReference type="ARBA" id="ARBA00023136"/>
    </source>
</evidence>
<feature type="transmembrane region" description="Helical" evidence="15">
    <location>
        <begin position="244"/>
        <end position="264"/>
    </location>
</feature>
<dbReference type="Gene3D" id="1.10.1760.20">
    <property type="match status" value="1"/>
</dbReference>
<dbReference type="AlphaFoldDB" id="A0A974XFD1"/>
<evidence type="ECO:0000256" key="4">
    <source>
        <dbReference type="ARBA" id="ARBA00022448"/>
    </source>
</evidence>
<keyword evidence="6 15" id="KW-0169">Cobalamin biosynthesis</keyword>
<dbReference type="GO" id="GO:0009236">
    <property type="term" value="P:cobalamin biosynthetic process"/>
    <property type="evidence" value="ECO:0007669"/>
    <property type="project" value="UniProtKB-UniRule"/>
</dbReference>
<keyword evidence="4 15" id="KW-0813">Transport</keyword>
<evidence type="ECO:0000256" key="6">
    <source>
        <dbReference type="ARBA" id="ARBA00022573"/>
    </source>
</evidence>
<feature type="transmembrane region" description="Helical" evidence="15">
    <location>
        <begin position="162"/>
        <end position="182"/>
    </location>
</feature>
<dbReference type="InterPro" id="IPR002751">
    <property type="entry name" value="CbiM/NikMN"/>
</dbReference>
<dbReference type="Pfam" id="PF01891">
    <property type="entry name" value="CbiM"/>
    <property type="match status" value="1"/>
</dbReference>
<dbReference type="KEGG" id="alka:J0B03_01750"/>
<dbReference type="Proteomes" id="UP000663499">
    <property type="component" value="Chromosome"/>
</dbReference>
<evidence type="ECO:0000256" key="10">
    <source>
        <dbReference type="ARBA" id="ARBA00023065"/>
    </source>
</evidence>
<dbReference type="Pfam" id="PF02553">
    <property type="entry name" value="CbiN"/>
    <property type="match status" value="1"/>
</dbReference>
<feature type="transmembrane region" description="Helical" evidence="15">
    <location>
        <begin position="101"/>
        <end position="122"/>
    </location>
</feature>
<keyword evidence="10 15" id="KW-0406">Ion transport</keyword>
<reference evidence="16" key="1">
    <citation type="submission" date="2021-03" db="EMBL/GenBank/DDBJ databases">
        <title>Alkalibacter marinus sp. nov., isolated from tidal flat sediment.</title>
        <authorList>
            <person name="Namirimu T."/>
            <person name="Yang J.-A."/>
            <person name="Yang S.-H."/>
            <person name="Kim Y.-J."/>
            <person name="Kwon K.K."/>
        </authorList>
    </citation>
    <scope>NUCLEOTIDE SEQUENCE</scope>
    <source>
        <strain evidence="16">ES005</strain>
    </source>
</reference>
<keyword evidence="12 15" id="KW-0170">Cobalt</keyword>
<gene>
    <name evidence="14" type="primary">cbiN</name>
    <name evidence="15" type="synonym">cbiM</name>
    <name evidence="16" type="ORF">J0B03_01750</name>
</gene>
<evidence type="ECO:0000256" key="12">
    <source>
        <dbReference type="ARBA" id="ARBA00023285"/>
    </source>
</evidence>
<feature type="transmembrane region" description="Helical" evidence="15">
    <location>
        <begin position="202"/>
        <end position="223"/>
    </location>
</feature>
<sequence length="332" mass="35692">MKKKKVKSAAVLMIVGGMLFYQKQVHAMHIMEGFLPLHWALLWAGATIPFLILGYLKLRKIFQAEPEKKLLVALAGAFVFLLSALKLPSVTGSCSHPTGTGLGAILFGPSIMSVLGVIVLLFQALFLAHGGLTTLGANAFSMAVVGPFVAYGLFRLLRKGNWNVYISVFAATAVGNLATYVVTSFQLGLAFPDPVSGLMGSVGKFLMVFAVTQIPIALGKACLVRWYSTRSKKTRKRDCFMKKSSILILVLLLVLIVTVPLVLLPDAEFGGADGQAEGIIAEIDPDYEPWFQPLVEPASGEIESMLFASQAALGAGVIAYYLGYRKGCKKNA</sequence>
<dbReference type="HAMAP" id="MF_00330">
    <property type="entry name" value="CbiN"/>
    <property type="match status" value="1"/>
</dbReference>
<dbReference type="HAMAP" id="MF_01462">
    <property type="entry name" value="CbiM"/>
    <property type="match status" value="1"/>
</dbReference>
<comment type="subunit">
    <text evidence="15">Forms an energy-coupling factor (ECF) transporter complex composed of an ATP-binding protein (A component, CbiO), a transmembrane protein (T component, CbiQ) and 2 possible substrate-capture proteins (S components, CbiM and CbiN) of unknown stoichimetry.</text>
</comment>